<accession>S5M070</accession>
<evidence type="ECO:0008006" key="3">
    <source>
        <dbReference type="Google" id="ProtNLM"/>
    </source>
</evidence>
<sequence length="243" mass="26573">MIGKLALGKPILSKTSGETLASTFSLLNNLISLPFTEETFKKLINSISATDDTNTVANGNLFSVVWNNDIWGYGTIQNILTGDLGELFGLESILGFEILDNTNSLKSIIEKIQELINGKPTKIDFSQLSSVIKGLAPIFSNMPTSVEGIVNLIEKDSALLDSLISARENMNGLYEISNWVNSNVTTQKAELIKSISSAYKSLTIAFSEAVSSNEYSYNLGQGRKVTIKIKKIIESYTITEIKM</sequence>
<reference evidence="1 2" key="1">
    <citation type="journal article" date="2013" name="Genome Biol. Evol.">
        <title>Comparison of metabolic capacities and inference of gene content evolution in mosquito-associated Spiroplasma diminutum and S. taiwanense.</title>
        <authorList>
            <person name="Lo W.S."/>
            <person name="Ku C."/>
            <person name="Chen L.L."/>
            <person name="Chang T.H."/>
            <person name="Kuo C.H."/>
        </authorList>
    </citation>
    <scope>NUCLEOTIDE SEQUENCE [LARGE SCALE GENOMIC DNA]</scope>
    <source>
        <strain evidence="1">CT-1</strain>
    </source>
</reference>
<dbReference type="STRING" id="1276220.STAIW_v1c08090"/>
<proteinExistence type="predicted"/>
<evidence type="ECO:0000313" key="2">
    <source>
        <dbReference type="Proteomes" id="UP000014984"/>
    </source>
</evidence>
<protein>
    <recommendedName>
        <fullName evidence="3">MOLPALP family lipoprotein</fullName>
    </recommendedName>
</protein>
<dbReference type="RefSeq" id="WP_020834536.1">
    <property type="nucleotide sequence ID" value="NC_021846.1"/>
</dbReference>
<dbReference type="EMBL" id="CP005074">
    <property type="protein sequence ID" value="AGR41397.1"/>
    <property type="molecule type" value="Genomic_DNA"/>
</dbReference>
<dbReference type="HOGENOM" id="CLU_1142033_0_0_14"/>
<dbReference type="Proteomes" id="UP000014984">
    <property type="component" value="Chromosome"/>
</dbReference>
<name>S5M070_9MOLU</name>
<gene>
    <name evidence="1" type="ORF">STAIW_v1c08090</name>
</gene>
<dbReference type="KEGG" id="stai:STAIW_v1c08090"/>
<keyword evidence="2" id="KW-1185">Reference proteome</keyword>
<dbReference type="AlphaFoldDB" id="S5M070"/>
<evidence type="ECO:0000313" key="1">
    <source>
        <dbReference type="EMBL" id="AGR41397.1"/>
    </source>
</evidence>
<organism evidence="1 2">
    <name type="scientific">Spiroplasma taiwanense CT-1</name>
    <dbReference type="NCBI Taxonomy" id="1276220"/>
    <lineage>
        <taxon>Bacteria</taxon>
        <taxon>Bacillati</taxon>
        <taxon>Mycoplasmatota</taxon>
        <taxon>Mollicutes</taxon>
        <taxon>Entomoplasmatales</taxon>
        <taxon>Spiroplasmataceae</taxon>
        <taxon>Spiroplasma</taxon>
    </lineage>
</organism>
<dbReference type="PATRIC" id="fig|1276220.3.peg.827"/>